<dbReference type="Proteomes" id="UP000230136">
    <property type="component" value="Unassembled WGS sequence"/>
</dbReference>
<reference evidence="3" key="1">
    <citation type="submission" date="2017-09" db="EMBL/GenBank/DDBJ databases">
        <title>Depth-based differentiation of microbial function through sediment-hosted aquifers and enrichment of novel symbionts in the deep terrestrial subsurface.</title>
        <authorList>
            <person name="Probst A.J."/>
            <person name="Ladd B."/>
            <person name="Jarett J.K."/>
            <person name="Geller-Mcgrath D.E."/>
            <person name="Sieber C.M.K."/>
            <person name="Emerson J.B."/>
            <person name="Anantharaman K."/>
            <person name="Thomas B.C."/>
            <person name="Malmstrom R."/>
            <person name="Stieglmeier M."/>
            <person name="Klingl A."/>
            <person name="Woyke T."/>
            <person name="Ryan C.M."/>
            <person name="Banfield J.F."/>
        </authorList>
    </citation>
    <scope>NUCLEOTIDE SEQUENCE [LARGE SCALE GENOMIC DNA]</scope>
</reference>
<evidence type="ECO:0000313" key="3">
    <source>
        <dbReference type="Proteomes" id="UP000230136"/>
    </source>
</evidence>
<evidence type="ECO:0000313" key="2">
    <source>
        <dbReference type="EMBL" id="PJC02100.1"/>
    </source>
</evidence>
<dbReference type="AlphaFoldDB" id="A0A2M8DRU4"/>
<sequence>MFSSRKEQTNKESVTEAEPGSADLNSENQVEKDSTEPSWHESLYDKLTANKIYKFVGSFTGTKFVVDVVGNLAYEKGDIHEMKKAKKDEEEITGDVVDMIGYLRSAVGIADLKKIETKTNDSKIEMNIEEASSQLGLEQNYQIAVDQINESNISDAEKDELLEKITDIIFSGSEQQEQLDKNYTKNVSKVVESYIQSKAKEVGVAKDAMNTVCTATGFFAIKGVLYGLAAITQRALKASSSYTRGLEGGEESKKLDKLKHIAIDSCMAMVETGRAFAFQGAKKDSQHKVMDFFQASGNILLFLGIGGSAVNQILKDGVVGSLTASINTFRENIEDDGVVSGISETIVDNFVNNSTRTYTMIKNFLSGENGADSLDSGKTGDSGTIESEKIADAGNIVDQQEFSKEHSLLYAEAQEKGFQIENVDGKLVATMEIGADGSYDHLDQALRRLVVDGMKMDRLSDTDGFSPMDAAKAENVIGNLRTYMNSGMPHFKNIIEFKGDQLIVHDFDKLDSFFEDAWGHADDIVTDKSDAVVYGGKTAQNVWQDMIDKKISTIQELAETGIKVGDMLTSEQAQFNIYAEQIKGLSDGDALVNIDLENHSVNFNGTEIIIKNGQIIQIGEQQFHDGIVINEDLNTNIIKQQLAEYGVTRDLDQYAAVVNKIGLTNSSGDYLLAPQEFEQLQYLNKITNSFANGKLAIFEHNHGLVQFASNHRDVNFEQLKVFGERFTGTALRDGLFKNNEAVELVIKHTNDTTLNETKVAHLFAVQRQIDENLSLPVLSRVSLEQIYNLQSDKIGIEVDELNNVSGIRFDIPSSPSHDGGTLFASKDGKLSLMASANEFLGKGQHTHTFKTVDQIFSSEQNLR</sequence>
<organism evidence="2 3">
    <name type="scientific">Candidatus Komeilibacteria bacterium CG_4_9_14_0_8_um_filter_36_9</name>
    <dbReference type="NCBI Taxonomy" id="1974473"/>
    <lineage>
        <taxon>Bacteria</taxon>
        <taxon>Candidatus Komeiliibacteriota</taxon>
    </lineage>
</organism>
<gene>
    <name evidence="2" type="ORF">CO073_01220</name>
</gene>
<feature type="compositionally biased region" description="Basic and acidic residues" evidence="1">
    <location>
        <begin position="29"/>
        <end position="39"/>
    </location>
</feature>
<feature type="non-terminal residue" evidence="2">
    <location>
        <position position="863"/>
    </location>
</feature>
<feature type="region of interest" description="Disordered" evidence="1">
    <location>
        <begin position="1"/>
        <end position="39"/>
    </location>
</feature>
<evidence type="ECO:0000256" key="1">
    <source>
        <dbReference type="SAM" id="MobiDB-lite"/>
    </source>
</evidence>
<comment type="caution">
    <text evidence="2">The sequence shown here is derived from an EMBL/GenBank/DDBJ whole genome shotgun (WGS) entry which is preliminary data.</text>
</comment>
<proteinExistence type="predicted"/>
<feature type="compositionally biased region" description="Basic and acidic residues" evidence="1">
    <location>
        <begin position="1"/>
        <end position="14"/>
    </location>
</feature>
<name>A0A2M8DRU4_9BACT</name>
<dbReference type="EMBL" id="PFSY01000056">
    <property type="protein sequence ID" value="PJC02100.1"/>
    <property type="molecule type" value="Genomic_DNA"/>
</dbReference>
<protein>
    <submittedName>
        <fullName evidence="2">Uncharacterized protein</fullName>
    </submittedName>
</protein>
<accession>A0A2M8DRU4</accession>